<evidence type="ECO:0000256" key="4">
    <source>
        <dbReference type="ARBA" id="ARBA00022801"/>
    </source>
</evidence>
<dbReference type="PROSITE" id="PS00138">
    <property type="entry name" value="SUBTILASE_SER"/>
    <property type="match status" value="1"/>
</dbReference>
<comment type="caution">
    <text evidence="6">Lacks conserved residue(s) required for the propagation of feature annotation.</text>
</comment>
<keyword evidence="2" id="KW-0645">Protease</keyword>
<evidence type="ECO:0000256" key="3">
    <source>
        <dbReference type="ARBA" id="ARBA00022729"/>
    </source>
</evidence>
<proteinExistence type="inferred from homology"/>
<dbReference type="PANTHER" id="PTHR43806:SF11">
    <property type="entry name" value="CEREVISIN-RELATED"/>
    <property type="match status" value="1"/>
</dbReference>
<dbReference type="PANTHER" id="PTHR43806">
    <property type="entry name" value="PEPTIDASE S8"/>
    <property type="match status" value="1"/>
</dbReference>
<evidence type="ECO:0000256" key="6">
    <source>
        <dbReference type="PROSITE-ProRule" id="PRU01240"/>
    </source>
</evidence>
<dbReference type="Gene3D" id="3.40.50.200">
    <property type="entry name" value="Peptidase S8/S53 domain"/>
    <property type="match status" value="1"/>
</dbReference>
<dbReference type="Proteomes" id="UP001600888">
    <property type="component" value="Unassembled WGS sequence"/>
</dbReference>
<comment type="caution">
    <text evidence="9">The sequence shown here is derived from an EMBL/GenBank/DDBJ whole genome shotgun (WGS) entry which is preliminary data.</text>
</comment>
<dbReference type="InterPro" id="IPR013783">
    <property type="entry name" value="Ig-like_fold"/>
</dbReference>
<reference evidence="9 10" key="1">
    <citation type="submission" date="2024-03" db="EMBL/GenBank/DDBJ databases">
        <title>A high-quality draft genome sequence of Diaporthe vaccinii, a causative agent of upright dieback and viscid rot disease in cranberry plants.</title>
        <authorList>
            <person name="Sarrasin M."/>
            <person name="Lang B.F."/>
            <person name="Burger G."/>
        </authorList>
    </citation>
    <scope>NUCLEOTIDE SEQUENCE [LARGE SCALE GENOMIC DNA]</scope>
    <source>
        <strain evidence="9 10">IS7</strain>
    </source>
</reference>
<dbReference type="InterPro" id="IPR010435">
    <property type="entry name" value="C5a/SBT2-like_Fn3"/>
</dbReference>
<evidence type="ECO:0000256" key="5">
    <source>
        <dbReference type="ARBA" id="ARBA00022825"/>
    </source>
</evidence>
<evidence type="ECO:0000313" key="10">
    <source>
        <dbReference type="Proteomes" id="UP001600888"/>
    </source>
</evidence>
<dbReference type="InterPro" id="IPR036852">
    <property type="entry name" value="Peptidase_S8/S53_dom_sf"/>
</dbReference>
<feature type="domain" description="C5a peptidase/Subtilisin-like protease SBT2-like Fn3-like" evidence="8">
    <location>
        <begin position="179"/>
        <end position="303"/>
    </location>
</feature>
<accession>A0ABR4EME5</accession>
<gene>
    <name evidence="9" type="ORF">FJTKL_09840</name>
</gene>
<dbReference type="InterPro" id="IPR050131">
    <property type="entry name" value="Peptidase_S8_subtilisin-like"/>
</dbReference>
<keyword evidence="4" id="KW-0378">Hydrolase</keyword>
<dbReference type="SUPFAM" id="SSF52743">
    <property type="entry name" value="Subtilisin-like"/>
    <property type="match status" value="1"/>
</dbReference>
<keyword evidence="5" id="KW-0720">Serine protease</keyword>
<evidence type="ECO:0000256" key="1">
    <source>
        <dbReference type="ARBA" id="ARBA00011073"/>
    </source>
</evidence>
<evidence type="ECO:0000256" key="2">
    <source>
        <dbReference type="ARBA" id="ARBA00022670"/>
    </source>
</evidence>
<keyword evidence="10" id="KW-1185">Reference proteome</keyword>
<protein>
    <recommendedName>
        <fullName evidence="11">Peptidase S8/S53 domain-containing protein</fullName>
    </recommendedName>
</protein>
<dbReference type="Pfam" id="PF00082">
    <property type="entry name" value="Peptidase_S8"/>
    <property type="match status" value="1"/>
</dbReference>
<organism evidence="9 10">
    <name type="scientific">Diaporthe vaccinii</name>
    <dbReference type="NCBI Taxonomy" id="105482"/>
    <lineage>
        <taxon>Eukaryota</taxon>
        <taxon>Fungi</taxon>
        <taxon>Dikarya</taxon>
        <taxon>Ascomycota</taxon>
        <taxon>Pezizomycotina</taxon>
        <taxon>Sordariomycetes</taxon>
        <taxon>Sordariomycetidae</taxon>
        <taxon>Diaporthales</taxon>
        <taxon>Diaporthaceae</taxon>
        <taxon>Diaporthe</taxon>
        <taxon>Diaporthe eres species complex</taxon>
    </lineage>
</organism>
<dbReference type="InterPro" id="IPR023828">
    <property type="entry name" value="Peptidase_S8_Ser-AS"/>
</dbReference>
<dbReference type="InterPro" id="IPR000209">
    <property type="entry name" value="Peptidase_S8/S53_dom"/>
</dbReference>
<dbReference type="Pfam" id="PF06280">
    <property type="entry name" value="fn3_5"/>
    <property type="match status" value="1"/>
</dbReference>
<name>A0ABR4EME5_9PEZI</name>
<evidence type="ECO:0000259" key="8">
    <source>
        <dbReference type="Pfam" id="PF06280"/>
    </source>
</evidence>
<dbReference type="Gene3D" id="3.50.30.30">
    <property type="match status" value="1"/>
</dbReference>
<dbReference type="EMBL" id="JBAWTH010000042">
    <property type="protein sequence ID" value="KAL2283510.1"/>
    <property type="molecule type" value="Genomic_DNA"/>
</dbReference>
<sequence length="446" mass="48378">MTPGPDDDVGLIGLVTADAGEAIIETVKAGGDVTADFSLNPEQVVGLEYPDGGHPNTFTSWGASNDLQIKPDIAAPGGQIFSTYLDNTYAPLSGTSMATPYVAGVAALYISVHGGRAVHGKNFARTLHQRIIASGTSLPWSDGTATDYGFAASVAQVGNGLVNAFKVVNYTTDISFEKIALNDTKFFSGDHDLTITNTGGKDVVYKFSYEAAAGMETLGWYSFVEPYAGEKRLKSFSELKPTSLLIEVSVSAELTLGPGESTTVTVNFPNPDSLGWNSSALPVYSGKVIVSGNNGEQFSVPYLGLAADLNAEITPINRPTYPFTNQRDYVYSFNLNTLSQDFPTIYSKLIWGSKEVRWDIYEPGWTEEQWEYPPVPGENGYIGPATSHVLAESASYFDPDLYDPDDTFTYPAVDLFRNAQTQNSYHQFWWFGKLGNGSQIELGNYT</sequence>
<evidence type="ECO:0000259" key="7">
    <source>
        <dbReference type="Pfam" id="PF00082"/>
    </source>
</evidence>
<dbReference type="Gene3D" id="2.60.40.10">
    <property type="entry name" value="Immunoglobulins"/>
    <property type="match status" value="1"/>
</dbReference>
<feature type="domain" description="Peptidase S8/S53" evidence="7">
    <location>
        <begin position="51"/>
        <end position="115"/>
    </location>
</feature>
<comment type="similarity">
    <text evidence="1 6">Belongs to the peptidase S8 family.</text>
</comment>
<evidence type="ECO:0008006" key="11">
    <source>
        <dbReference type="Google" id="ProtNLM"/>
    </source>
</evidence>
<keyword evidence="3" id="KW-0732">Signal</keyword>
<evidence type="ECO:0000313" key="9">
    <source>
        <dbReference type="EMBL" id="KAL2283510.1"/>
    </source>
</evidence>
<dbReference type="PROSITE" id="PS51892">
    <property type="entry name" value="SUBTILASE"/>
    <property type="match status" value="1"/>
</dbReference>